<gene>
    <name evidence="4" type="ORF">SAMN04488554_0377</name>
</gene>
<evidence type="ECO:0000313" key="5">
    <source>
        <dbReference type="Proteomes" id="UP000199220"/>
    </source>
</evidence>
<dbReference type="EMBL" id="FNTX01000001">
    <property type="protein sequence ID" value="SED66321.1"/>
    <property type="molecule type" value="Genomic_DNA"/>
</dbReference>
<dbReference type="PROSITE" id="PS00166">
    <property type="entry name" value="ENOYL_COA_HYDRATASE"/>
    <property type="match status" value="1"/>
</dbReference>
<evidence type="ECO:0000313" key="4">
    <source>
        <dbReference type="EMBL" id="SED66321.1"/>
    </source>
</evidence>
<dbReference type="OrthoDB" id="8452484at2"/>
<dbReference type="PANTHER" id="PTHR11941">
    <property type="entry name" value="ENOYL-COA HYDRATASE-RELATED"/>
    <property type="match status" value="1"/>
</dbReference>
<name>A0A1H5CIA8_9MICO</name>
<sequence>MSGTVDVHHTDGVGHLVLDRPEKLNALSTEMITALGDGVRELTVAGVEVILVRSSGRHFSAGADLTEWAAPSEQDAHRMSRAGVDAFAALAEAPMPTIAVIDGVAAGGGLELALACDLRIATTRARLGLPEATLANLPAYGGITRLMHTVGAVRARELLFTADLVEATRAEQIGLVTQVVEPDGLDHAVTALVGRIRAADPRAVSLAKALTGAAPIDGLLAQFTSQTPQSRSRKDAFLARRQGSSATEGAQS</sequence>
<keyword evidence="5" id="KW-1185">Reference proteome</keyword>
<organism evidence="4 5">
    <name type="scientific">Ruania alba</name>
    <dbReference type="NCBI Taxonomy" id="648782"/>
    <lineage>
        <taxon>Bacteria</taxon>
        <taxon>Bacillati</taxon>
        <taxon>Actinomycetota</taxon>
        <taxon>Actinomycetes</taxon>
        <taxon>Micrococcales</taxon>
        <taxon>Ruaniaceae</taxon>
        <taxon>Ruania</taxon>
    </lineage>
</organism>
<dbReference type="GO" id="GO:0006635">
    <property type="term" value="P:fatty acid beta-oxidation"/>
    <property type="evidence" value="ECO:0007669"/>
    <property type="project" value="TreeGrafter"/>
</dbReference>
<dbReference type="SUPFAM" id="SSF52096">
    <property type="entry name" value="ClpP/crotonase"/>
    <property type="match status" value="1"/>
</dbReference>
<dbReference type="Proteomes" id="UP000199220">
    <property type="component" value="Unassembled WGS sequence"/>
</dbReference>
<comment type="similarity">
    <text evidence="1 2">Belongs to the enoyl-CoA hydratase/isomerase family.</text>
</comment>
<dbReference type="InterPro" id="IPR029045">
    <property type="entry name" value="ClpP/crotonase-like_dom_sf"/>
</dbReference>
<dbReference type="PANTHER" id="PTHR11941:SF54">
    <property type="entry name" value="ENOYL-COA HYDRATASE, MITOCHONDRIAL"/>
    <property type="match status" value="1"/>
</dbReference>
<accession>A0A1H5CIA8</accession>
<protein>
    <submittedName>
        <fullName evidence="4">Enoyl-CoA hydratase</fullName>
    </submittedName>
</protein>
<dbReference type="Gene3D" id="3.90.226.10">
    <property type="entry name" value="2-enoyl-CoA Hydratase, Chain A, domain 1"/>
    <property type="match status" value="1"/>
</dbReference>
<feature type="compositionally biased region" description="Polar residues" evidence="3">
    <location>
        <begin position="242"/>
        <end position="252"/>
    </location>
</feature>
<dbReference type="GO" id="GO:0003824">
    <property type="term" value="F:catalytic activity"/>
    <property type="evidence" value="ECO:0007669"/>
    <property type="project" value="InterPro"/>
</dbReference>
<feature type="region of interest" description="Disordered" evidence="3">
    <location>
        <begin position="225"/>
        <end position="252"/>
    </location>
</feature>
<dbReference type="STRING" id="648782.SAMN04488554_0377"/>
<evidence type="ECO:0000256" key="1">
    <source>
        <dbReference type="ARBA" id="ARBA00005254"/>
    </source>
</evidence>
<dbReference type="InterPro" id="IPR001753">
    <property type="entry name" value="Enoyl-CoA_hydra/iso"/>
</dbReference>
<dbReference type="AlphaFoldDB" id="A0A1H5CIA8"/>
<dbReference type="InterPro" id="IPR018376">
    <property type="entry name" value="Enoyl-CoA_hyd/isom_CS"/>
</dbReference>
<evidence type="ECO:0000256" key="3">
    <source>
        <dbReference type="SAM" id="MobiDB-lite"/>
    </source>
</evidence>
<dbReference type="CDD" id="cd06558">
    <property type="entry name" value="crotonase-like"/>
    <property type="match status" value="1"/>
</dbReference>
<dbReference type="RefSeq" id="WP_089771442.1">
    <property type="nucleotide sequence ID" value="NZ_FNTX01000001.1"/>
</dbReference>
<evidence type="ECO:0000256" key="2">
    <source>
        <dbReference type="RuleBase" id="RU003707"/>
    </source>
</evidence>
<dbReference type="Pfam" id="PF00378">
    <property type="entry name" value="ECH_1"/>
    <property type="match status" value="1"/>
</dbReference>
<reference evidence="5" key="1">
    <citation type="submission" date="2016-10" db="EMBL/GenBank/DDBJ databases">
        <authorList>
            <person name="Varghese N."/>
            <person name="Submissions S."/>
        </authorList>
    </citation>
    <scope>NUCLEOTIDE SEQUENCE [LARGE SCALE GENOMIC DNA]</scope>
    <source>
        <strain evidence="5">DSM 21368</strain>
    </source>
</reference>
<proteinExistence type="inferred from homology"/>